<keyword evidence="2" id="KW-1185">Reference proteome</keyword>
<reference evidence="1 2" key="1">
    <citation type="journal article" date="2019" name="Int. J. Syst. Evol. Microbiol.">
        <title>The Global Catalogue of Microorganisms (GCM) 10K type strain sequencing project: providing services to taxonomists for standard genome sequencing and annotation.</title>
        <authorList>
            <consortium name="The Broad Institute Genomics Platform"/>
            <consortium name="The Broad Institute Genome Sequencing Center for Infectious Disease"/>
            <person name="Wu L."/>
            <person name="Ma J."/>
        </authorList>
    </citation>
    <scope>NUCLEOTIDE SEQUENCE [LARGE SCALE GENOMIC DNA]</scope>
    <source>
        <strain evidence="1 2">JCM 13004</strain>
    </source>
</reference>
<evidence type="ECO:0000313" key="2">
    <source>
        <dbReference type="Proteomes" id="UP001500037"/>
    </source>
</evidence>
<sequence length="194" mass="21632">MPGMGYTTTFTGQIAVEPPLNEQENAYLRKFAGTRRMNRDNGPYFVDGTGYAGQGRDADIREYSEPSEGQPGLWCQWEPTDDGAAIEWNRTEKFYDSPQWMTYLIDHFLKPGAHAQGEPGFESFTFDHLLNGVIDAQGAEDWDTWQLTVRDNEVSASGPVEPETVWLCGGCITEIADEDTICCPGAEPMLSYVV</sequence>
<comment type="caution">
    <text evidence="1">The sequence shown here is derived from an EMBL/GenBank/DDBJ whole genome shotgun (WGS) entry which is preliminary data.</text>
</comment>
<organism evidence="1 2">
    <name type="scientific">Kitasatospora nipponensis</name>
    <dbReference type="NCBI Taxonomy" id="258049"/>
    <lineage>
        <taxon>Bacteria</taxon>
        <taxon>Bacillati</taxon>
        <taxon>Actinomycetota</taxon>
        <taxon>Actinomycetes</taxon>
        <taxon>Kitasatosporales</taxon>
        <taxon>Streptomycetaceae</taxon>
        <taxon>Kitasatospora</taxon>
    </lineage>
</organism>
<dbReference type="EMBL" id="BAAALF010000059">
    <property type="protein sequence ID" value="GAA1242145.1"/>
    <property type="molecule type" value="Genomic_DNA"/>
</dbReference>
<proteinExistence type="predicted"/>
<gene>
    <name evidence="1" type="ORF">GCM10009665_36190</name>
</gene>
<evidence type="ECO:0000313" key="1">
    <source>
        <dbReference type="EMBL" id="GAA1242145.1"/>
    </source>
</evidence>
<dbReference type="Proteomes" id="UP001500037">
    <property type="component" value="Unassembled WGS sequence"/>
</dbReference>
<name>A0ABN1WAL0_9ACTN</name>
<protein>
    <submittedName>
        <fullName evidence="1">Uncharacterized protein</fullName>
    </submittedName>
</protein>
<accession>A0ABN1WAL0</accession>